<dbReference type="HOGENOM" id="CLU_000604_27_5_1"/>
<feature type="transmembrane region" description="Helical" evidence="6">
    <location>
        <begin position="173"/>
        <end position="191"/>
    </location>
</feature>
<feature type="transmembrane region" description="Helical" evidence="6">
    <location>
        <begin position="722"/>
        <end position="744"/>
    </location>
</feature>
<sequence>MHAVVLWMSSENIFFSAFKSSSIIGLGIRVIILYLHEYSNRTQLQLSLQKNLSQESTRGFWNHTLSIWMLPFFLHARQTMPSPETMDRAAERTKAQTLPEVFDASWVKYSSQSNALMKCCYSLQKSSLLQATAWRLIASFLKLSLPAFIFQLVTFVDNIQATNNDTLTHGLELPVLGATIIFFGLAISGAASESVDAYIKLTTERMMTSAVTRKLLQVSTKSVSKFATLQLLTEHISNIGESSNIIFKAGTSAIGLAVTFKLLWDIVDVAAFVVVGVALGTTSVAYILLQQNIGSLKVWAEKSQNRRSHTRHLIQPITAAKLPKTNDITYNILKQDRENELESRDKYWSINAAVYGIITSTYALTPAMALYFCRLHPSLTGKPPMLLSFLTTTVLLSDTLKDIQEIPGFWARIQASFHYVEDFLRISSERNEDAPQIKDTEPEDEESPAVEFSNATLASSSAGPIVRDVNISLPRQSLTIVTGEVGSGKSTFLRSLVDCQLVRAGIVGVHEPVLGYCGQDPWIQNLSILENIVGPNTFERAWYRRVLNLCCLSDDIRALPGSNNFVAGRLGANLSQSLQHRIALARAIYSRATFLVLDDIFMAQSAFVTGQLITNILAPDSFIRQYSTIIMATKRTDPFHDVCDRFLKIGFNGQVADLNALEIGDETDESDDLSAQYVKQISQVPVTEATKKHRTFSRDIDAQFGQATHLHDNPDGIKYSAILAQLNLPVTILCGLLLVAQVILEELPILMLRRNFEAHGISIFLHLWSIFLTACSGILYALALHIFRTNALSTMLASVHDKLLGSIFGASISSLTSENILAGANLLCEGIQAMDLSLYHGTFNVLYSFLGVTSALSFAASQHITGIIIYPICYSYLYITYKLYAPASYQLLQLQSKTSASLCSAFAETASGADHIRALRLQAFQETYVQKVFDNKERIHAYIVSSKRWLEFAIDLMLALLNCITVAISVYMHVPSYKAGISVFVLLYMRTMTLKLFYSLEKLDACSVTLKQMEDLQSTLRKRPVTAEGPACSVWHGPGHIRFQHAFIGYNPTMETSTLRNVSINIPGGTRTGFYGSIGCGKTTLSLALLNQLPYSGSITVDDVEVRDIPHNIFRTLFTVIPQKPVTFPNATIRQNLLPDEIDPHHLRAEDNYEHTIQHVLYNVGLFDLVERVGGLATRFSQLNLTSEQLQRFSVAKGLMEHRIHRSKVVVIDGATSYVNIHTLQQLRDVMRDSFAQNECTILTASDNEPALHGSRLVFGIRYGNVLRLIGPNPVDD</sequence>
<keyword evidence="3" id="KW-0067">ATP-binding</keyword>
<dbReference type="InterPro" id="IPR036640">
    <property type="entry name" value="ABC1_TM_sf"/>
</dbReference>
<dbReference type="AlphaFoldDB" id="A0A0A1TDC3"/>
<dbReference type="InterPro" id="IPR003439">
    <property type="entry name" value="ABC_transporter-like_ATP-bd"/>
</dbReference>
<organism evidence="8 9">
    <name type="scientific">[Torrubiella] hemipterigena</name>
    <dbReference type="NCBI Taxonomy" id="1531966"/>
    <lineage>
        <taxon>Eukaryota</taxon>
        <taxon>Fungi</taxon>
        <taxon>Dikarya</taxon>
        <taxon>Ascomycota</taxon>
        <taxon>Pezizomycotina</taxon>
        <taxon>Sordariomycetes</taxon>
        <taxon>Hypocreomycetidae</taxon>
        <taxon>Hypocreales</taxon>
        <taxon>Clavicipitaceae</taxon>
        <taxon>Clavicipitaceae incertae sedis</taxon>
        <taxon>'Torrubiella' clade</taxon>
    </lineage>
</organism>
<feature type="transmembrane region" description="Helical" evidence="6">
    <location>
        <begin position="352"/>
        <end position="372"/>
    </location>
</feature>
<dbReference type="PANTHER" id="PTHR24223:SF399">
    <property type="entry name" value="ABC TRANSPORTER ATNG"/>
    <property type="match status" value="1"/>
</dbReference>
<evidence type="ECO:0000256" key="1">
    <source>
        <dbReference type="ARBA" id="ARBA00022692"/>
    </source>
</evidence>
<dbReference type="InterPro" id="IPR003593">
    <property type="entry name" value="AAA+_ATPase"/>
</dbReference>
<evidence type="ECO:0000313" key="9">
    <source>
        <dbReference type="Proteomes" id="UP000039046"/>
    </source>
</evidence>
<dbReference type="GO" id="GO:0005524">
    <property type="term" value="F:ATP binding"/>
    <property type="evidence" value="ECO:0007669"/>
    <property type="project" value="UniProtKB-KW"/>
</dbReference>
<dbReference type="InterPro" id="IPR027417">
    <property type="entry name" value="P-loop_NTPase"/>
</dbReference>
<accession>A0A0A1TDC3</accession>
<feature type="domain" description="ABC transporter" evidence="7">
    <location>
        <begin position="1041"/>
        <end position="1277"/>
    </location>
</feature>
<dbReference type="STRING" id="1531966.A0A0A1TDC3"/>
<feature type="transmembrane region" description="Helical" evidence="6">
    <location>
        <begin position="270"/>
        <end position="289"/>
    </location>
</feature>
<feature type="transmembrane region" description="Helical" evidence="6">
    <location>
        <begin position="807"/>
        <end position="826"/>
    </location>
</feature>
<feature type="transmembrane region" description="Helical" evidence="6">
    <location>
        <begin position="12"/>
        <end position="35"/>
    </location>
</feature>
<dbReference type="Proteomes" id="UP000039046">
    <property type="component" value="Unassembled WGS sequence"/>
</dbReference>
<feature type="transmembrane region" description="Helical" evidence="6">
    <location>
        <begin position="765"/>
        <end position="787"/>
    </location>
</feature>
<dbReference type="PANTHER" id="PTHR24223">
    <property type="entry name" value="ATP-BINDING CASSETTE SUB-FAMILY C"/>
    <property type="match status" value="1"/>
</dbReference>
<feature type="transmembrane region" description="Helical" evidence="6">
    <location>
        <begin position="133"/>
        <end position="153"/>
    </location>
</feature>
<evidence type="ECO:0000313" key="8">
    <source>
        <dbReference type="EMBL" id="CEJ92754.1"/>
    </source>
</evidence>
<keyword evidence="2" id="KW-0547">Nucleotide-binding</keyword>
<evidence type="ECO:0000256" key="3">
    <source>
        <dbReference type="ARBA" id="ARBA00022840"/>
    </source>
</evidence>
<evidence type="ECO:0000256" key="4">
    <source>
        <dbReference type="ARBA" id="ARBA00022989"/>
    </source>
</evidence>
<dbReference type="GO" id="GO:0016887">
    <property type="term" value="F:ATP hydrolysis activity"/>
    <property type="evidence" value="ECO:0007669"/>
    <property type="project" value="InterPro"/>
</dbReference>
<keyword evidence="1 6" id="KW-0812">Transmembrane</keyword>
<dbReference type="Pfam" id="PF00005">
    <property type="entry name" value="ABC_tran"/>
    <property type="match status" value="2"/>
</dbReference>
<dbReference type="GO" id="GO:0016020">
    <property type="term" value="C:membrane"/>
    <property type="evidence" value="ECO:0007669"/>
    <property type="project" value="InterPro"/>
</dbReference>
<dbReference type="SUPFAM" id="SSF52540">
    <property type="entry name" value="P-loop containing nucleoside triphosphate hydrolases"/>
    <property type="match status" value="2"/>
</dbReference>
<dbReference type="SMART" id="SM00382">
    <property type="entry name" value="AAA"/>
    <property type="match status" value="2"/>
</dbReference>
<gene>
    <name evidence="8" type="ORF">VHEMI08385</name>
</gene>
<feature type="domain" description="ABC transporter" evidence="7">
    <location>
        <begin position="450"/>
        <end position="676"/>
    </location>
</feature>
<proteinExistence type="predicted"/>
<dbReference type="Gene3D" id="1.20.1560.10">
    <property type="entry name" value="ABC transporter type 1, transmembrane domain"/>
    <property type="match status" value="2"/>
</dbReference>
<dbReference type="GO" id="GO:0042626">
    <property type="term" value="F:ATPase-coupled transmembrane transporter activity"/>
    <property type="evidence" value="ECO:0007669"/>
    <property type="project" value="TreeGrafter"/>
</dbReference>
<evidence type="ECO:0000256" key="2">
    <source>
        <dbReference type="ARBA" id="ARBA00022741"/>
    </source>
</evidence>
<dbReference type="Gene3D" id="3.40.50.300">
    <property type="entry name" value="P-loop containing nucleotide triphosphate hydrolases"/>
    <property type="match status" value="2"/>
</dbReference>
<protein>
    <recommendedName>
        <fullName evidence="7">ABC transporter domain-containing protein</fullName>
    </recommendedName>
</protein>
<evidence type="ECO:0000259" key="7">
    <source>
        <dbReference type="PROSITE" id="PS50893"/>
    </source>
</evidence>
<dbReference type="EMBL" id="CDHN01000005">
    <property type="protein sequence ID" value="CEJ92754.1"/>
    <property type="molecule type" value="Genomic_DNA"/>
</dbReference>
<keyword evidence="4 6" id="KW-1133">Transmembrane helix</keyword>
<reference evidence="8 9" key="1">
    <citation type="journal article" date="2015" name="Genome Announc.">
        <title>Draft Genome Sequence and Gene Annotation of the Entomopathogenic Fungus Verticillium hemipterigenum.</title>
        <authorList>
            <person name="Horn F."/>
            <person name="Habel A."/>
            <person name="Scharf D.H."/>
            <person name="Dworschak J."/>
            <person name="Brakhage A.A."/>
            <person name="Guthke R."/>
            <person name="Hertweck C."/>
            <person name="Linde J."/>
        </authorList>
    </citation>
    <scope>NUCLEOTIDE SEQUENCE [LARGE SCALE GENOMIC DNA]</scope>
</reference>
<evidence type="ECO:0000256" key="6">
    <source>
        <dbReference type="SAM" id="Phobius"/>
    </source>
</evidence>
<keyword evidence="9" id="KW-1185">Reference proteome</keyword>
<dbReference type="SUPFAM" id="SSF90123">
    <property type="entry name" value="ABC transporter transmembrane region"/>
    <property type="match status" value="2"/>
</dbReference>
<evidence type="ECO:0000256" key="5">
    <source>
        <dbReference type="ARBA" id="ARBA00023136"/>
    </source>
</evidence>
<feature type="transmembrane region" description="Helical" evidence="6">
    <location>
        <begin position="864"/>
        <end position="884"/>
    </location>
</feature>
<keyword evidence="5 6" id="KW-0472">Membrane</keyword>
<dbReference type="OrthoDB" id="6500128at2759"/>
<name>A0A0A1TDC3_9HYPO</name>
<dbReference type="PROSITE" id="PS50893">
    <property type="entry name" value="ABC_TRANSPORTER_2"/>
    <property type="match status" value="2"/>
</dbReference>
<feature type="transmembrane region" description="Helical" evidence="6">
    <location>
        <begin position="952"/>
        <end position="973"/>
    </location>
</feature>
<dbReference type="InterPro" id="IPR050173">
    <property type="entry name" value="ABC_transporter_C-like"/>
</dbReference>
<feature type="transmembrane region" description="Helical" evidence="6">
    <location>
        <begin position="838"/>
        <end position="858"/>
    </location>
</feature>